<feature type="transmembrane region" description="Helical" evidence="7">
    <location>
        <begin position="40"/>
        <end position="59"/>
    </location>
</feature>
<keyword evidence="12" id="KW-1185">Reference proteome</keyword>
<keyword evidence="2 7" id="KW-0813">Transport</keyword>
<dbReference type="InterPro" id="IPR035906">
    <property type="entry name" value="MetI-like_sf"/>
</dbReference>
<dbReference type="Pfam" id="PF00528">
    <property type="entry name" value="BPD_transp_1"/>
    <property type="match status" value="1"/>
</dbReference>
<dbReference type="SUPFAM" id="SSF161098">
    <property type="entry name" value="MetI-like"/>
    <property type="match status" value="1"/>
</dbReference>
<comment type="subcellular location">
    <subcellularLocation>
        <location evidence="1 7">Cell membrane</location>
        <topology evidence="1 7">Multi-pass membrane protein</topology>
    </subcellularLocation>
</comment>
<sequence>MSQEASSSQTAAPASAPAASAVRKPKRSAFFKRVRRNWDLYLLIMPVLVFFLVFEYFPMYGVQIAFKNFIATKGIWGSPWVGLKHFERFFESYYFWRLLTNTLGIGLYQLVVGFPVPIILALMINEVRSKKFSKFVQTVTYAPHFLSTVVLVGMVFIFLSPQTGLLNMAVTWFRGEPVNFLTDPAWFKSVYVLSGVWQQMGWSSIIYLAALTGIDPQLHEAARVDGASRWQRIRHINLPGIMPTVTILLILNMGSLLGVGFEKVYLMQNSLNMQASDVISTHVYQKGIIDGQYSYSAAVGLFNSVINFILLLTVNRIARKVSSTSLW</sequence>
<protein>
    <submittedName>
        <fullName evidence="9">ABC transporter permease subunit</fullName>
    </submittedName>
    <submittedName>
        <fullName evidence="10">Sugar ABC transporter permease</fullName>
    </submittedName>
</protein>
<evidence type="ECO:0000256" key="6">
    <source>
        <dbReference type="ARBA" id="ARBA00023136"/>
    </source>
</evidence>
<evidence type="ECO:0000313" key="10">
    <source>
        <dbReference type="EMBL" id="QAV18690.1"/>
    </source>
</evidence>
<evidence type="ECO:0000256" key="7">
    <source>
        <dbReference type="RuleBase" id="RU363032"/>
    </source>
</evidence>
<keyword evidence="5 7" id="KW-1133">Transmembrane helix</keyword>
<feature type="transmembrane region" description="Helical" evidence="7">
    <location>
        <begin position="293"/>
        <end position="314"/>
    </location>
</feature>
<dbReference type="GeneID" id="95375881"/>
<organism evidence="10 11">
    <name type="scientific">Paenibacillus chitinolyticus</name>
    <dbReference type="NCBI Taxonomy" id="79263"/>
    <lineage>
        <taxon>Bacteria</taxon>
        <taxon>Bacillati</taxon>
        <taxon>Bacillota</taxon>
        <taxon>Bacilli</taxon>
        <taxon>Bacillales</taxon>
        <taxon>Paenibacillaceae</taxon>
        <taxon>Paenibacillus</taxon>
    </lineage>
</organism>
<dbReference type="EMBL" id="JAMDMJ010000023">
    <property type="protein sequence ID" value="MCY9597703.1"/>
    <property type="molecule type" value="Genomic_DNA"/>
</dbReference>
<evidence type="ECO:0000256" key="5">
    <source>
        <dbReference type="ARBA" id="ARBA00022989"/>
    </source>
</evidence>
<name>A0A410WWG9_9BACL</name>
<dbReference type="AlphaFoldDB" id="A0A410WWG9"/>
<proteinExistence type="inferred from homology"/>
<dbReference type="PROSITE" id="PS50928">
    <property type="entry name" value="ABC_TM1"/>
    <property type="match status" value="1"/>
</dbReference>
<reference evidence="9 12" key="2">
    <citation type="submission" date="2022-05" db="EMBL/GenBank/DDBJ databases">
        <title>Genome Sequencing of Bee-Associated Microbes.</title>
        <authorList>
            <person name="Dunlap C."/>
        </authorList>
    </citation>
    <scope>NUCLEOTIDE SEQUENCE [LARGE SCALE GENOMIC DNA]</scope>
    <source>
        <strain evidence="9 12">NRRL B-23120</strain>
    </source>
</reference>
<gene>
    <name evidence="9" type="ORF">M5X16_18220</name>
    <name evidence="10" type="ORF">PC41400_13775</name>
</gene>
<feature type="transmembrane region" description="Helical" evidence="7">
    <location>
        <begin position="105"/>
        <end position="124"/>
    </location>
</feature>
<dbReference type="InterPro" id="IPR050809">
    <property type="entry name" value="UgpAE/MalFG_permease"/>
</dbReference>
<dbReference type="EMBL" id="CP026520">
    <property type="protein sequence ID" value="QAV18690.1"/>
    <property type="molecule type" value="Genomic_DNA"/>
</dbReference>
<evidence type="ECO:0000313" key="11">
    <source>
        <dbReference type="Proteomes" id="UP000288943"/>
    </source>
</evidence>
<evidence type="ECO:0000256" key="1">
    <source>
        <dbReference type="ARBA" id="ARBA00004651"/>
    </source>
</evidence>
<comment type="similarity">
    <text evidence="7">Belongs to the binding-protein-dependent transport system permease family.</text>
</comment>
<keyword evidence="4 7" id="KW-0812">Transmembrane</keyword>
<evidence type="ECO:0000256" key="3">
    <source>
        <dbReference type="ARBA" id="ARBA00022475"/>
    </source>
</evidence>
<keyword evidence="3" id="KW-1003">Cell membrane</keyword>
<dbReference type="RefSeq" id="WP_042227909.1">
    <property type="nucleotide sequence ID" value="NZ_CP026520.1"/>
</dbReference>
<dbReference type="Proteomes" id="UP000288943">
    <property type="component" value="Chromosome"/>
</dbReference>
<evidence type="ECO:0000313" key="12">
    <source>
        <dbReference type="Proteomes" id="UP001527202"/>
    </source>
</evidence>
<evidence type="ECO:0000313" key="9">
    <source>
        <dbReference type="EMBL" id="MCY9597703.1"/>
    </source>
</evidence>
<feature type="domain" description="ABC transmembrane type-1" evidence="8">
    <location>
        <begin position="99"/>
        <end position="314"/>
    </location>
</feature>
<dbReference type="Proteomes" id="UP001527202">
    <property type="component" value="Unassembled WGS sequence"/>
</dbReference>
<dbReference type="GO" id="GO:0055085">
    <property type="term" value="P:transmembrane transport"/>
    <property type="evidence" value="ECO:0007669"/>
    <property type="project" value="InterPro"/>
</dbReference>
<feature type="transmembrane region" description="Helical" evidence="7">
    <location>
        <begin position="145"/>
        <end position="170"/>
    </location>
</feature>
<dbReference type="PANTHER" id="PTHR43227">
    <property type="entry name" value="BLL4140 PROTEIN"/>
    <property type="match status" value="1"/>
</dbReference>
<dbReference type="Gene3D" id="1.10.3720.10">
    <property type="entry name" value="MetI-like"/>
    <property type="match status" value="1"/>
</dbReference>
<evidence type="ECO:0000259" key="8">
    <source>
        <dbReference type="PROSITE" id="PS50928"/>
    </source>
</evidence>
<dbReference type="PANTHER" id="PTHR43227:SF11">
    <property type="entry name" value="BLL4140 PROTEIN"/>
    <property type="match status" value="1"/>
</dbReference>
<feature type="transmembrane region" description="Helical" evidence="7">
    <location>
        <begin position="190"/>
        <end position="214"/>
    </location>
</feature>
<dbReference type="InterPro" id="IPR000515">
    <property type="entry name" value="MetI-like"/>
</dbReference>
<keyword evidence="6 7" id="KW-0472">Membrane</keyword>
<evidence type="ECO:0000256" key="2">
    <source>
        <dbReference type="ARBA" id="ARBA00022448"/>
    </source>
</evidence>
<feature type="transmembrane region" description="Helical" evidence="7">
    <location>
        <begin position="235"/>
        <end position="261"/>
    </location>
</feature>
<dbReference type="KEGG" id="pchi:PC41400_13775"/>
<dbReference type="CDD" id="cd06261">
    <property type="entry name" value="TM_PBP2"/>
    <property type="match status" value="1"/>
</dbReference>
<dbReference type="OrthoDB" id="9785836at2"/>
<accession>A0A410WWG9</accession>
<dbReference type="GO" id="GO:0005886">
    <property type="term" value="C:plasma membrane"/>
    <property type="evidence" value="ECO:0007669"/>
    <property type="project" value="UniProtKB-SubCell"/>
</dbReference>
<reference evidence="10 11" key="1">
    <citation type="submission" date="2018-01" db="EMBL/GenBank/DDBJ databases">
        <title>The whole genome sequencing and assembly of Paenibacillus chitinolyticus KCCM 41400 strain.</title>
        <authorList>
            <person name="Kim J.-Y."/>
            <person name="Park M.-K."/>
            <person name="Lee Y.-J."/>
            <person name="Yi H."/>
            <person name="Bahn Y.-S."/>
            <person name="Kim J.F."/>
            <person name="Lee D.-W."/>
        </authorList>
    </citation>
    <scope>NUCLEOTIDE SEQUENCE [LARGE SCALE GENOMIC DNA]</scope>
    <source>
        <strain evidence="10 11">KCCM 41400</strain>
    </source>
</reference>
<evidence type="ECO:0000256" key="4">
    <source>
        <dbReference type="ARBA" id="ARBA00022692"/>
    </source>
</evidence>